<comment type="caution">
    <text evidence="2">The sequence shown here is derived from an EMBL/GenBank/DDBJ whole genome shotgun (WGS) entry which is preliminary data.</text>
</comment>
<evidence type="ECO:0000313" key="3">
    <source>
        <dbReference type="Proteomes" id="UP000315938"/>
    </source>
</evidence>
<keyword evidence="1" id="KW-0472">Membrane</keyword>
<gene>
    <name evidence="2" type="ORF">FNV44_06450</name>
</gene>
<feature type="transmembrane region" description="Helical" evidence="1">
    <location>
        <begin position="99"/>
        <end position="129"/>
    </location>
</feature>
<keyword evidence="1" id="KW-1133">Transmembrane helix</keyword>
<accession>A0A553IGK1</accession>
<protein>
    <submittedName>
        <fullName evidence="2">DUF1700 domain-containing protein</fullName>
    </submittedName>
</protein>
<feature type="transmembrane region" description="Helical" evidence="1">
    <location>
        <begin position="141"/>
        <end position="162"/>
    </location>
</feature>
<evidence type="ECO:0000313" key="2">
    <source>
        <dbReference type="EMBL" id="TRX99335.1"/>
    </source>
</evidence>
<keyword evidence="1" id="KW-0812">Transmembrane</keyword>
<dbReference type="RefSeq" id="WP_012243303.1">
    <property type="nucleotide sequence ID" value="NZ_JACAOE010000002.1"/>
</dbReference>
<organism evidence="2 3">
    <name type="scientific">Acholeplasma laidlawii</name>
    <dbReference type="NCBI Taxonomy" id="2148"/>
    <lineage>
        <taxon>Bacteria</taxon>
        <taxon>Bacillati</taxon>
        <taxon>Mycoplasmatota</taxon>
        <taxon>Mollicutes</taxon>
        <taxon>Acholeplasmatales</taxon>
        <taxon>Acholeplasmataceae</taxon>
        <taxon>Acholeplasma</taxon>
    </lineage>
</organism>
<proteinExistence type="predicted"/>
<dbReference type="Proteomes" id="UP000315938">
    <property type="component" value="Unassembled WGS sequence"/>
</dbReference>
<dbReference type="GeneID" id="41339510"/>
<sequence>MEKFLKDLEKELKSKKLYQHEIDEILAYYEEIISDRYENGEAMDRIIESYDIRMISRMAFPQALSKREPENKKEVSKNIGSLLIFLFSMPILIPLGIIYLAFIIVVFALIISSIAVGISGILGFIVLMYQMLQSGSNVGTILAVIGAYVTAISLAMIILYYISYLFTYLLKGSVKIISRLVSGGHKA</sequence>
<feature type="transmembrane region" description="Helical" evidence="1">
    <location>
        <begin position="75"/>
        <end position="93"/>
    </location>
</feature>
<dbReference type="EMBL" id="VKID01000002">
    <property type="protein sequence ID" value="TRX99335.1"/>
    <property type="molecule type" value="Genomic_DNA"/>
</dbReference>
<name>A0A553IGK1_ACHLA</name>
<dbReference type="AlphaFoldDB" id="A0A553IGK1"/>
<dbReference type="Pfam" id="PF22564">
    <property type="entry name" value="HAAS"/>
    <property type="match status" value="1"/>
</dbReference>
<reference evidence="2 3" key="1">
    <citation type="submission" date="2019-07" db="EMBL/GenBank/DDBJ databases">
        <title>Genome sequence of Acholeplasma laidlawii strain with increased resistance to erythromycin.</title>
        <authorList>
            <person name="Medvedeva E.S."/>
            <person name="Baranova N.B."/>
            <person name="Siniagina M.N."/>
            <person name="Mouzykantov A."/>
            <person name="Chernova O.A."/>
            <person name="Chernov V.M."/>
        </authorList>
    </citation>
    <scope>NUCLEOTIDE SEQUENCE [LARGE SCALE GENOMIC DNA]</scope>
    <source>
        <strain evidence="2 3">PG8REry</strain>
    </source>
</reference>
<evidence type="ECO:0000256" key="1">
    <source>
        <dbReference type="SAM" id="Phobius"/>
    </source>
</evidence>